<protein>
    <recommendedName>
        <fullName evidence="2">DUF1468 domain-containing protein</fullName>
    </recommendedName>
</protein>
<keyword evidence="1" id="KW-1133">Transmembrane helix</keyword>
<name>A0A221MAI7_9BACI</name>
<evidence type="ECO:0000259" key="2">
    <source>
        <dbReference type="Pfam" id="PF07331"/>
    </source>
</evidence>
<feature type="transmembrane region" description="Helical" evidence="1">
    <location>
        <begin position="79"/>
        <end position="112"/>
    </location>
</feature>
<evidence type="ECO:0000313" key="4">
    <source>
        <dbReference type="Proteomes" id="UP000204391"/>
    </source>
</evidence>
<keyword evidence="4" id="KW-1185">Reference proteome</keyword>
<dbReference type="EMBL" id="CP022437">
    <property type="protein sequence ID" value="ASN04653.1"/>
    <property type="molecule type" value="Genomic_DNA"/>
</dbReference>
<evidence type="ECO:0000313" key="3">
    <source>
        <dbReference type="EMBL" id="ASN04653.1"/>
    </source>
</evidence>
<keyword evidence="1" id="KW-0472">Membrane</keyword>
<dbReference type="InterPro" id="IPR009936">
    <property type="entry name" value="DUF1468"/>
</dbReference>
<sequence length="150" mass="17068">MFHTLNKKVSIFLILSGIFYLVLSFGLPSYEYVPVDADIVPIGLGIVLIILSIILYFVKDQEKKENDDRISKSELPVILGVIGFIILYIFFLEIIGFIITTVLFLFICSLFLGYKKHFINAIISLSIPILIYLLFDSFLQIQLPTGILPF</sequence>
<accession>A0A221MAI7</accession>
<feature type="domain" description="DUF1468" evidence="2">
    <location>
        <begin position="11"/>
        <end position="144"/>
    </location>
</feature>
<dbReference type="Pfam" id="PF07331">
    <property type="entry name" value="TctB"/>
    <property type="match status" value="1"/>
</dbReference>
<feature type="transmembrane region" description="Helical" evidence="1">
    <location>
        <begin position="9"/>
        <end position="27"/>
    </location>
</feature>
<dbReference type="Proteomes" id="UP000204391">
    <property type="component" value="Chromosome"/>
</dbReference>
<dbReference type="OrthoDB" id="2426743at2"/>
<dbReference type="KEGG" id="vne:CFK40_06290"/>
<dbReference type="AlphaFoldDB" id="A0A221MAI7"/>
<evidence type="ECO:0000256" key="1">
    <source>
        <dbReference type="SAM" id="Phobius"/>
    </source>
</evidence>
<dbReference type="RefSeq" id="WP_089531504.1">
    <property type="nucleotide sequence ID" value="NZ_CP022437.1"/>
</dbReference>
<reference evidence="3 4" key="1">
    <citation type="journal article" date="2003" name="Int. J. Syst. Evol. Microbiol.">
        <title>Virgibacillus carmonensis sp. nov., Virgibacillus necropolis sp. nov. and Virgibacillus picturae sp. nov., three novel species isolated from deteriorated mural paintings, transfer of the species of the genus salibacillus to Virgibacillus, as Virgibacillus marismortui comb. nov. and Virgibacillus salexigens comb. nov., and emended description of the genus Virgibacillus.</title>
        <authorList>
            <person name="Heyrman J."/>
            <person name="Logan N.A."/>
            <person name="Busse H.J."/>
            <person name="Balcaen A."/>
            <person name="Lebbe L."/>
            <person name="Rodriguez-Diaz M."/>
            <person name="Swings J."/>
            <person name="De Vos P."/>
        </authorList>
    </citation>
    <scope>NUCLEOTIDE SEQUENCE [LARGE SCALE GENOMIC DNA]</scope>
    <source>
        <strain evidence="3 4">LMG 19488</strain>
    </source>
</reference>
<organism evidence="3 4">
    <name type="scientific">Virgibacillus necropolis</name>
    <dbReference type="NCBI Taxonomy" id="163877"/>
    <lineage>
        <taxon>Bacteria</taxon>
        <taxon>Bacillati</taxon>
        <taxon>Bacillota</taxon>
        <taxon>Bacilli</taxon>
        <taxon>Bacillales</taxon>
        <taxon>Bacillaceae</taxon>
        <taxon>Virgibacillus</taxon>
    </lineage>
</organism>
<gene>
    <name evidence="3" type="ORF">CFK40_06290</name>
</gene>
<feature type="transmembrane region" description="Helical" evidence="1">
    <location>
        <begin position="118"/>
        <end position="135"/>
    </location>
</feature>
<feature type="transmembrane region" description="Helical" evidence="1">
    <location>
        <begin position="39"/>
        <end position="58"/>
    </location>
</feature>
<proteinExistence type="predicted"/>
<keyword evidence="1" id="KW-0812">Transmembrane</keyword>